<protein>
    <submittedName>
        <fullName evidence="2">Uncharacterized protein</fullName>
    </submittedName>
</protein>
<feature type="transmembrane region" description="Helical" evidence="1">
    <location>
        <begin position="6"/>
        <end position="26"/>
    </location>
</feature>
<keyword evidence="1" id="KW-0472">Membrane</keyword>
<dbReference type="AlphaFoldDB" id="A0A2S2R720"/>
<gene>
    <name evidence="2" type="ORF">g.77122</name>
</gene>
<name>A0A2S2R720_9HEMI</name>
<reference evidence="2" key="1">
    <citation type="submission" date="2018-04" db="EMBL/GenBank/DDBJ databases">
        <title>Transcriptome assembly of Sipha flava.</title>
        <authorList>
            <person name="Scully E.D."/>
            <person name="Geib S.M."/>
            <person name="Palmer N.A."/>
            <person name="Koch K."/>
            <person name="Bradshaw J."/>
            <person name="Heng-Moss T."/>
            <person name="Sarath G."/>
        </authorList>
    </citation>
    <scope>NUCLEOTIDE SEQUENCE</scope>
</reference>
<evidence type="ECO:0000256" key="1">
    <source>
        <dbReference type="SAM" id="Phobius"/>
    </source>
</evidence>
<keyword evidence="1" id="KW-1133">Transmembrane helix</keyword>
<proteinExistence type="predicted"/>
<dbReference type="EMBL" id="GGMS01016633">
    <property type="protein sequence ID" value="MBY85836.1"/>
    <property type="molecule type" value="Transcribed_RNA"/>
</dbReference>
<evidence type="ECO:0000313" key="2">
    <source>
        <dbReference type="EMBL" id="MBY85836.1"/>
    </source>
</evidence>
<organism evidence="2">
    <name type="scientific">Sipha flava</name>
    <name type="common">yellow sugarcane aphid</name>
    <dbReference type="NCBI Taxonomy" id="143950"/>
    <lineage>
        <taxon>Eukaryota</taxon>
        <taxon>Metazoa</taxon>
        <taxon>Ecdysozoa</taxon>
        <taxon>Arthropoda</taxon>
        <taxon>Hexapoda</taxon>
        <taxon>Insecta</taxon>
        <taxon>Pterygota</taxon>
        <taxon>Neoptera</taxon>
        <taxon>Paraneoptera</taxon>
        <taxon>Hemiptera</taxon>
        <taxon>Sternorrhyncha</taxon>
        <taxon>Aphidomorpha</taxon>
        <taxon>Aphidoidea</taxon>
        <taxon>Aphididae</taxon>
        <taxon>Sipha</taxon>
    </lineage>
</organism>
<sequence length="102" mass="12134">MVYNNASYNIMWNISTVAFIVVVCWYTSSVYELKIKFIITRKCFNVILYNNTYSAHSGVRRVRRSRSGDERLERSVYNKNQQYDILVTFSSGLELRYYVFAE</sequence>
<keyword evidence="1" id="KW-0812">Transmembrane</keyword>
<accession>A0A2S2R720</accession>